<dbReference type="InterPro" id="IPR036249">
    <property type="entry name" value="Thioredoxin-like_sf"/>
</dbReference>
<dbReference type="STRING" id="1314782.A0A165SL30"/>
<dbReference type="SUPFAM" id="SSF52833">
    <property type="entry name" value="Thioredoxin-like"/>
    <property type="match status" value="1"/>
</dbReference>
<dbReference type="InterPro" id="IPR038220">
    <property type="entry name" value="PHOX_C_sf"/>
</dbReference>
<dbReference type="EMBL" id="KV425572">
    <property type="protein sequence ID" value="KZT25323.1"/>
    <property type="molecule type" value="Genomic_DNA"/>
</dbReference>
<name>A0A165SL30_9AGAM</name>
<proteinExistence type="predicted"/>
<dbReference type="CDD" id="cd02979">
    <property type="entry name" value="PHOX_C"/>
    <property type="match status" value="1"/>
</dbReference>
<dbReference type="InParanoid" id="A0A165SL30"/>
<dbReference type="Gene3D" id="3.40.30.20">
    <property type="match status" value="1"/>
</dbReference>
<keyword evidence="1" id="KW-0560">Oxidoreductase</keyword>
<evidence type="ECO:0000313" key="4">
    <source>
        <dbReference type="Proteomes" id="UP000076761"/>
    </source>
</evidence>
<accession>A0A165SL30</accession>
<dbReference type="InterPro" id="IPR012941">
    <property type="entry name" value="Phe_hydrox_C_dim_dom"/>
</dbReference>
<dbReference type="AlphaFoldDB" id="A0A165SL30"/>
<reference evidence="3 4" key="1">
    <citation type="journal article" date="2016" name="Mol. Biol. Evol.">
        <title>Comparative Genomics of Early-Diverging Mushroom-Forming Fungi Provides Insights into the Origins of Lignocellulose Decay Capabilities.</title>
        <authorList>
            <person name="Nagy L.G."/>
            <person name="Riley R."/>
            <person name="Tritt A."/>
            <person name="Adam C."/>
            <person name="Daum C."/>
            <person name="Floudas D."/>
            <person name="Sun H."/>
            <person name="Yadav J.S."/>
            <person name="Pangilinan J."/>
            <person name="Larsson K.H."/>
            <person name="Matsuura K."/>
            <person name="Barry K."/>
            <person name="Labutti K."/>
            <person name="Kuo R."/>
            <person name="Ohm R.A."/>
            <person name="Bhattacharya S.S."/>
            <person name="Shirouzu T."/>
            <person name="Yoshinaga Y."/>
            <person name="Martin F.M."/>
            <person name="Grigoriev I.V."/>
            <person name="Hibbett D.S."/>
        </authorList>
    </citation>
    <scope>NUCLEOTIDE SEQUENCE [LARGE SCALE GENOMIC DNA]</scope>
    <source>
        <strain evidence="3 4">HHB14362 ss-1</strain>
    </source>
</reference>
<evidence type="ECO:0000313" key="3">
    <source>
        <dbReference type="EMBL" id="KZT25323.1"/>
    </source>
</evidence>
<evidence type="ECO:0000256" key="1">
    <source>
        <dbReference type="ARBA" id="ARBA00023002"/>
    </source>
</evidence>
<protein>
    <submittedName>
        <fullName evidence="3">Thioredoxin-like protein</fullName>
    </submittedName>
</protein>
<dbReference type="GO" id="GO:0016491">
    <property type="term" value="F:oxidoreductase activity"/>
    <property type="evidence" value="ECO:0007669"/>
    <property type="project" value="UniProtKB-KW"/>
</dbReference>
<dbReference type="OrthoDB" id="1716816at2759"/>
<keyword evidence="4" id="KW-1185">Reference proteome</keyword>
<sequence length="205" mass="22983">MSTNNTFAKLFSNKPITWTVVLHEEFVGVFRKAGGFTRGIGIHYNESLVVNSTYQSLATSVIAGERMPPQTIIRVADSWLFELQDLLPADTRFTVLFFTGDYLDPVQKEKVLALAQSMSRPESFLQKFIPKGARSSDAFELITIAASRKEEITYNDFPKIFRPHWSRIYTDDIDFTGKVGGKAYASFGVGHLVPSSLSGRTNMLE</sequence>
<gene>
    <name evidence="3" type="ORF">NEOLEDRAFT_1147982</name>
</gene>
<organism evidence="3 4">
    <name type="scientific">Neolentinus lepideus HHB14362 ss-1</name>
    <dbReference type="NCBI Taxonomy" id="1314782"/>
    <lineage>
        <taxon>Eukaryota</taxon>
        <taxon>Fungi</taxon>
        <taxon>Dikarya</taxon>
        <taxon>Basidiomycota</taxon>
        <taxon>Agaricomycotina</taxon>
        <taxon>Agaricomycetes</taxon>
        <taxon>Gloeophyllales</taxon>
        <taxon>Gloeophyllaceae</taxon>
        <taxon>Neolentinus</taxon>
    </lineage>
</organism>
<evidence type="ECO:0000259" key="2">
    <source>
        <dbReference type="Pfam" id="PF07976"/>
    </source>
</evidence>
<feature type="domain" description="Phenol hydroxylase-like C-terminal dimerisation" evidence="2">
    <location>
        <begin position="42"/>
        <end position="190"/>
    </location>
</feature>
<dbReference type="Proteomes" id="UP000076761">
    <property type="component" value="Unassembled WGS sequence"/>
</dbReference>
<dbReference type="Pfam" id="PF07976">
    <property type="entry name" value="Phe_hydrox_dim"/>
    <property type="match status" value="1"/>
</dbReference>